<dbReference type="InterPro" id="IPR005115">
    <property type="entry name" value="Gly_transporter"/>
</dbReference>
<feature type="transmembrane region" description="Helical" evidence="7">
    <location>
        <begin position="147"/>
        <end position="169"/>
    </location>
</feature>
<accession>W1V3F8</accession>
<dbReference type="PATRIC" id="fig|1403949.3.peg.990"/>
<keyword evidence="5 7" id="KW-1133">Transmembrane helix</keyword>
<gene>
    <name evidence="9" type="ORF">Q619_VDC00548G0004</name>
</gene>
<evidence type="ECO:0000256" key="2">
    <source>
        <dbReference type="ARBA" id="ARBA00008193"/>
    </source>
</evidence>
<dbReference type="AlphaFoldDB" id="W1V3F8"/>
<evidence type="ECO:0000313" key="10">
    <source>
        <dbReference type="Proteomes" id="UP000018855"/>
    </source>
</evidence>
<evidence type="ECO:0000256" key="6">
    <source>
        <dbReference type="ARBA" id="ARBA00023136"/>
    </source>
</evidence>
<comment type="similarity">
    <text evidence="2">Belongs to the UPF0126 family.</text>
</comment>
<feature type="transmembrane region" description="Helical" evidence="7">
    <location>
        <begin position="119"/>
        <end position="141"/>
    </location>
</feature>
<reference evidence="9 10" key="1">
    <citation type="submission" date="2013-12" db="EMBL/GenBank/DDBJ databases">
        <title>A Varibaculum cambriense genome reconstructed from a premature infant gut community with otherwise low bacterial novelty that shifts toward anaerobic metabolism during the third week of life.</title>
        <authorList>
            <person name="Brown C.T."/>
            <person name="Sharon I."/>
            <person name="Thomas B.C."/>
            <person name="Castelle C.J."/>
            <person name="Morowitz M.J."/>
            <person name="Banfield J.F."/>
        </authorList>
    </citation>
    <scope>NUCLEOTIDE SEQUENCE [LARGE SCALE GENOMIC DNA]</scope>
    <source>
        <strain evidence="10">DORA_11</strain>
    </source>
</reference>
<dbReference type="Proteomes" id="UP000018855">
    <property type="component" value="Unassembled WGS sequence"/>
</dbReference>
<keyword evidence="6 7" id="KW-0472">Membrane</keyword>
<dbReference type="Pfam" id="PF03458">
    <property type="entry name" value="Gly_transporter"/>
    <property type="match status" value="2"/>
</dbReference>
<dbReference type="PANTHER" id="PTHR30506:SF3">
    <property type="entry name" value="UPF0126 INNER MEMBRANE PROTEIN YADS-RELATED"/>
    <property type="match status" value="1"/>
</dbReference>
<feature type="domain" description="Glycine transporter" evidence="8">
    <location>
        <begin position="123"/>
        <end position="196"/>
    </location>
</feature>
<evidence type="ECO:0000256" key="3">
    <source>
        <dbReference type="ARBA" id="ARBA00022475"/>
    </source>
</evidence>
<evidence type="ECO:0000256" key="7">
    <source>
        <dbReference type="SAM" id="Phobius"/>
    </source>
</evidence>
<protein>
    <recommendedName>
        <fullName evidence="8">Glycine transporter domain-containing protein</fullName>
    </recommendedName>
</protein>
<evidence type="ECO:0000256" key="1">
    <source>
        <dbReference type="ARBA" id="ARBA00004651"/>
    </source>
</evidence>
<dbReference type="PANTHER" id="PTHR30506">
    <property type="entry name" value="INNER MEMBRANE PROTEIN"/>
    <property type="match status" value="1"/>
</dbReference>
<comment type="caution">
    <text evidence="9">The sequence shown here is derived from an EMBL/GenBank/DDBJ whole genome shotgun (WGS) entry which is preliminary data.</text>
</comment>
<proteinExistence type="inferred from homology"/>
<sequence>MYNILHKVYHSVRSYANRLCEGIMDIIWYIFDMIGTIAFAISGALVGVARRMDIFGMAVLALATAIGGGIVRDVLLGYFPPNSLRNIVYVTVVISVTIIVFIIYNSRYRKHAMGPRSRASYLLADAVGLASFTVTGASAGFKLYPELPIFIVLLGTITAVGGGIIRDMLAQRIPSVLKEDVYALPSVIGGIVYYLMVISNWVGEAVYGAFTVVLVIRLLAIKYNWSLPKVR</sequence>
<feature type="transmembrane region" description="Helical" evidence="7">
    <location>
        <begin position="181"/>
        <end position="199"/>
    </location>
</feature>
<name>W1V3F8_9FIRM</name>
<evidence type="ECO:0000256" key="5">
    <source>
        <dbReference type="ARBA" id="ARBA00022989"/>
    </source>
</evidence>
<feature type="transmembrane region" description="Helical" evidence="7">
    <location>
        <begin position="87"/>
        <end position="107"/>
    </location>
</feature>
<dbReference type="EMBL" id="AZMJ01000548">
    <property type="protein sequence ID" value="ETI98433.1"/>
    <property type="molecule type" value="Genomic_DNA"/>
</dbReference>
<comment type="subcellular location">
    <subcellularLocation>
        <location evidence="1">Cell membrane</location>
        <topology evidence="1">Multi-pass membrane protein</topology>
    </subcellularLocation>
</comment>
<keyword evidence="4 7" id="KW-0812">Transmembrane</keyword>
<feature type="transmembrane region" description="Helical" evidence="7">
    <location>
        <begin position="54"/>
        <end position="75"/>
    </location>
</feature>
<feature type="transmembrane region" description="Helical" evidence="7">
    <location>
        <begin position="205"/>
        <end position="225"/>
    </location>
</feature>
<keyword evidence="3" id="KW-1003">Cell membrane</keyword>
<evidence type="ECO:0000256" key="4">
    <source>
        <dbReference type="ARBA" id="ARBA00022692"/>
    </source>
</evidence>
<feature type="transmembrane region" description="Helical" evidence="7">
    <location>
        <begin position="26"/>
        <end position="47"/>
    </location>
</feature>
<dbReference type="GO" id="GO:0005886">
    <property type="term" value="C:plasma membrane"/>
    <property type="evidence" value="ECO:0007669"/>
    <property type="project" value="UniProtKB-SubCell"/>
</dbReference>
<feature type="domain" description="Glycine transporter" evidence="8">
    <location>
        <begin position="29"/>
        <end position="104"/>
    </location>
</feature>
<evidence type="ECO:0000259" key="8">
    <source>
        <dbReference type="Pfam" id="PF03458"/>
    </source>
</evidence>
<evidence type="ECO:0000313" key="9">
    <source>
        <dbReference type="EMBL" id="ETI98433.1"/>
    </source>
</evidence>
<organism evidence="9 10">
    <name type="scientific">Veillonella dispar DORA_11</name>
    <dbReference type="NCBI Taxonomy" id="1403949"/>
    <lineage>
        <taxon>Bacteria</taxon>
        <taxon>Bacillati</taxon>
        <taxon>Bacillota</taxon>
        <taxon>Negativicutes</taxon>
        <taxon>Veillonellales</taxon>
        <taxon>Veillonellaceae</taxon>
        <taxon>Veillonella</taxon>
    </lineage>
</organism>